<evidence type="ECO:0000313" key="2">
    <source>
        <dbReference type="EMBL" id="CEK66892.1"/>
    </source>
</evidence>
<accession>A0A0B6ZEM0</accession>
<dbReference type="AlphaFoldDB" id="A0A0B6ZEM0"/>
<feature type="non-terminal residue" evidence="2">
    <location>
        <position position="1"/>
    </location>
</feature>
<gene>
    <name evidence="2" type="primary">ORF60562</name>
</gene>
<proteinExistence type="predicted"/>
<sequence>EALQRKRELRQEDSKYREYLKKLIEEEKSREKELEKNYSTASGSSLGEAY</sequence>
<evidence type="ECO:0000256" key="1">
    <source>
        <dbReference type="SAM" id="MobiDB-lite"/>
    </source>
</evidence>
<organism evidence="2">
    <name type="scientific">Arion vulgaris</name>
    <dbReference type="NCBI Taxonomy" id="1028688"/>
    <lineage>
        <taxon>Eukaryota</taxon>
        <taxon>Metazoa</taxon>
        <taxon>Spiralia</taxon>
        <taxon>Lophotrochozoa</taxon>
        <taxon>Mollusca</taxon>
        <taxon>Gastropoda</taxon>
        <taxon>Heterobranchia</taxon>
        <taxon>Euthyneura</taxon>
        <taxon>Panpulmonata</taxon>
        <taxon>Eupulmonata</taxon>
        <taxon>Stylommatophora</taxon>
        <taxon>Helicina</taxon>
        <taxon>Arionoidea</taxon>
        <taxon>Arionidae</taxon>
        <taxon>Arion</taxon>
    </lineage>
</organism>
<feature type="compositionally biased region" description="Polar residues" evidence="1">
    <location>
        <begin position="37"/>
        <end position="50"/>
    </location>
</feature>
<feature type="region of interest" description="Disordered" evidence="1">
    <location>
        <begin position="30"/>
        <end position="50"/>
    </location>
</feature>
<dbReference type="EMBL" id="HACG01020027">
    <property type="protein sequence ID" value="CEK66892.1"/>
    <property type="molecule type" value="Transcribed_RNA"/>
</dbReference>
<name>A0A0B6ZEM0_9EUPU</name>
<protein>
    <submittedName>
        <fullName evidence="2">Uncharacterized protein</fullName>
    </submittedName>
</protein>
<reference evidence="2" key="1">
    <citation type="submission" date="2014-12" db="EMBL/GenBank/DDBJ databases">
        <title>Insight into the proteome of Arion vulgaris.</title>
        <authorList>
            <person name="Aradska J."/>
            <person name="Bulat T."/>
            <person name="Smidak R."/>
            <person name="Sarate P."/>
            <person name="Gangsoo J."/>
            <person name="Sialana F."/>
            <person name="Bilban M."/>
            <person name="Lubec G."/>
        </authorList>
    </citation>
    <scope>NUCLEOTIDE SEQUENCE</scope>
    <source>
        <tissue evidence="2">Skin</tissue>
    </source>
</reference>